<feature type="active site" evidence="5">
    <location>
        <position position="256"/>
    </location>
</feature>
<evidence type="ECO:0000256" key="1">
    <source>
        <dbReference type="ARBA" id="ARBA00009986"/>
    </source>
</evidence>
<dbReference type="Gene3D" id="3.40.309.10">
    <property type="entry name" value="Aldehyde Dehydrogenase, Chain A, domain 2"/>
    <property type="match status" value="1"/>
</dbReference>
<comment type="caution">
    <text evidence="8">The sequence shown here is derived from an EMBL/GenBank/DDBJ whole genome shotgun (WGS) entry which is preliminary data.</text>
</comment>
<keyword evidence="9" id="KW-1185">Reference proteome</keyword>
<dbReference type="InterPro" id="IPR016161">
    <property type="entry name" value="Ald_DH/histidinol_DH"/>
</dbReference>
<evidence type="ECO:0000256" key="3">
    <source>
        <dbReference type="ARBA" id="ARBA00024226"/>
    </source>
</evidence>
<keyword evidence="2 6" id="KW-0560">Oxidoreductase</keyword>
<dbReference type="EMBL" id="JACVXA010000069">
    <property type="protein sequence ID" value="MBE3640046.1"/>
    <property type="molecule type" value="Genomic_DNA"/>
</dbReference>
<evidence type="ECO:0000256" key="2">
    <source>
        <dbReference type="ARBA" id="ARBA00023002"/>
    </source>
</evidence>
<evidence type="ECO:0000313" key="9">
    <source>
        <dbReference type="Proteomes" id="UP000609121"/>
    </source>
</evidence>
<dbReference type="AlphaFoldDB" id="A0A8J6ZDK4"/>
<name>A0A8J6ZDK4_9RHOB</name>
<evidence type="ECO:0000256" key="5">
    <source>
        <dbReference type="PROSITE-ProRule" id="PRU10007"/>
    </source>
</evidence>
<dbReference type="Gene3D" id="3.40.605.10">
    <property type="entry name" value="Aldehyde Dehydrogenase, Chain A, domain 1"/>
    <property type="match status" value="1"/>
</dbReference>
<reference evidence="8" key="1">
    <citation type="submission" date="2020-09" db="EMBL/GenBank/DDBJ databases">
        <title>A novel bacterium of genus Mangrovicoccus, isolated from South China Sea.</title>
        <authorList>
            <person name="Huang H."/>
            <person name="Mo K."/>
            <person name="Hu Y."/>
        </authorList>
    </citation>
    <scope>NUCLEOTIDE SEQUENCE</scope>
    <source>
        <strain evidence="8">HB182678</strain>
    </source>
</reference>
<dbReference type="InterPro" id="IPR015590">
    <property type="entry name" value="Aldehyde_DH_dom"/>
</dbReference>
<dbReference type="Proteomes" id="UP000609121">
    <property type="component" value="Unassembled WGS sequence"/>
</dbReference>
<dbReference type="PROSITE" id="PS00687">
    <property type="entry name" value="ALDEHYDE_DEHYDR_GLU"/>
    <property type="match status" value="1"/>
</dbReference>
<dbReference type="SUPFAM" id="SSF53720">
    <property type="entry name" value="ALDH-like"/>
    <property type="match status" value="1"/>
</dbReference>
<dbReference type="PROSITE" id="PS00070">
    <property type="entry name" value="ALDEHYDE_DEHYDR_CYS"/>
    <property type="match status" value="1"/>
</dbReference>
<comment type="similarity">
    <text evidence="1 6">Belongs to the aldehyde dehydrogenase family.</text>
</comment>
<dbReference type="GO" id="GO:0004029">
    <property type="term" value="F:aldehyde dehydrogenase (NAD+) activity"/>
    <property type="evidence" value="ECO:0007669"/>
    <property type="project" value="UniProtKB-EC"/>
</dbReference>
<accession>A0A8J6ZDK4</accession>
<dbReference type="PANTHER" id="PTHR42804">
    <property type="entry name" value="ALDEHYDE DEHYDROGENASE"/>
    <property type="match status" value="1"/>
</dbReference>
<dbReference type="InterPro" id="IPR016163">
    <property type="entry name" value="Ald_DH_C"/>
</dbReference>
<dbReference type="RefSeq" id="WP_193185494.1">
    <property type="nucleotide sequence ID" value="NZ_JACVXA010000069.1"/>
</dbReference>
<dbReference type="InterPro" id="IPR029510">
    <property type="entry name" value="Ald_DH_CS_GLU"/>
</dbReference>
<organism evidence="8 9">
    <name type="scientific">Mangrovicoccus algicola</name>
    <dbReference type="NCBI Taxonomy" id="2771008"/>
    <lineage>
        <taxon>Bacteria</taxon>
        <taxon>Pseudomonadati</taxon>
        <taxon>Pseudomonadota</taxon>
        <taxon>Alphaproteobacteria</taxon>
        <taxon>Rhodobacterales</taxon>
        <taxon>Paracoccaceae</taxon>
        <taxon>Mangrovicoccus</taxon>
    </lineage>
</organism>
<sequence length="487" mass="50123">MDDTLTPDAAALPVLPHPGGDAVLPAPAAWDDPALPRLVLEDPATGLPRAVLPLARGAEVETAIRRARAAIGTGDPLAILARLTGAIEARREDFARAISQDMGSPIDFARSKQVDAACDHLRATLAAARDVPAATEIAPGGHEVAHEPLGVAALITPWNWPLNQVALKVGGALAAGCAMILKPSERSTGAALIFAECMAAAGAPPGLFTVLAGDGETGRLLAAHPGIDIVSFTGSTAVGQRIAAAAGANLVPALLELGGKSANLLFGDCDLPLAVKQGVAHCFRNSGQSCNAASRMLVTRDLYDRAVRLAAAEAAEWQMGPPDRPGPHLGPLVSQAQYDRVQAHIATALAEGARLVAGGPGRAPGLGAGWYPRPTVFADVTPAMRLFHEEVFGPVLAITPFDTEAEAVALANEGGYGLAGYVQTADPARQRRLAARLRVGMVQINGRSRAEGAPFGGVGRSGYGREAGIWGIRAFQSVKSVSGLDPL</sequence>
<dbReference type="PANTHER" id="PTHR42804:SF1">
    <property type="entry name" value="ALDEHYDE DEHYDROGENASE-RELATED"/>
    <property type="match status" value="1"/>
</dbReference>
<dbReference type="InterPro" id="IPR016160">
    <property type="entry name" value="Ald_DH_CS_CYS"/>
</dbReference>
<feature type="domain" description="Aldehyde dehydrogenase" evidence="7">
    <location>
        <begin position="40"/>
        <end position="481"/>
    </location>
</feature>
<dbReference type="Pfam" id="PF00171">
    <property type="entry name" value="Aldedh"/>
    <property type="match status" value="1"/>
</dbReference>
<dbReference type="InterPro" id="IPR016162">
    <property type="entry name" value="Ald_DH_N"/>
</dbReference>
<proteinExistence type="inferred from homology"/>
<evidence type="ECO:0000256" key="4">
    <source>
        <dbReference type="ARBA" id="ARBA00049194"/>
    </source>
</evidence>
<dbReference type="EC" id="1.2.1.3" evidence="3"/>
<comment type="catalytic activity">
    <reaction evidence="4">
        <text>an aldehyde + NAD(+) + H2O = a carboxylate + NADH + 2 H(+)</text>
        <dbReference type="Rhea" id="RHEA:16185"/>
        <dbReference type="ChEBI" id="CHEBI:15377"/>
        <dbReference type="ChEBI" id="CHEBI:15378"/>
        <dbReference type="ChEBI" id="CHEBI:17478"/>
        <dbReference type="ChEBI" id="CHEBI:29067"/>
        <dbReference type="ChEBI" id="CHEBI:57540"/>
        <dbReference type="ChEBI" id="CHEBI:57945"/>
        <dbReference type="EC" id="1.2.1.3"/>
    </reaction>
</comment>
<evidence type="ECO:0000259" key="7">
    <source>
        <dbReference type="Pfam" id="PF00171"/>
    </source>
</evidence>
<evidence type="ECO:0000256" key="6">
    <source>
        <dbReference type="RuleBase" id="RU003345"/>
    </source>
</evidence>
<evidence type="ECO:0000313" key="8">
    <source>
        <dbReference type="EMBL" id="MBE3640046.1"/>
    </source>
</evidence>
<protein>
    <recommendedName>
        <fullName evidence="3">aldehyde dehydrogenase (NAD(+))</fullName>
        <ecNumber evidence="3">1.2.1.3</ecNumber>
    </recommendedName>
</protein>
<gene>
    <name evidence="8" type="ORF">ICN82_17720</name>
</gene>